<dbReference type="PANTHER" id="PTHR39426">
    <property type="entry name" value="HOMOLOGY TO DEATH-ON-CURING PROTEIN OF PHAGE P1"/>
    <property type="match status" value="1"/>
</dbReference>
<accession>A0ABW3LW48</accession>
<dbReference type="NCBIfam" id="TIGR01550">
    <property type="entry name" value="DOC_P1"/>
    <property type="match status" value="1"/>
</dbReference>
<dbReference type="RefSeq" id="WP_162378489.1">
    <property type="nucleotide sequence ID" value="NZ_JBHTKN010000006.1"/>
</dbReference>
<dbReference type="InterPro" id="IPR003812">
    <property type="entry name" value="Fido"/>
</dbReference>
<proteinExistence type="predicted"/>
<dbReference type="InterPro" id="IPR006440">
    <property type="entry name" value="Doc"/>
</dbReference>
<dbReference type="PANTHER" id="PTHR39426:SF1">
    <property type="entry name" value="HOMOLOGY TO DEATH-ON-CURING PROTEIN OF PHAGE P1"/>
    <property type="match status" value="1"/>
</dbReference>
<protein>
    <submittedName>
        <fullName evidence="2">Type II toxin-antitoxin system death-on-curing family toxin</fullName>
    </submittedName>
</protein>
<dbReference type="Proteomes" id="UP001597033">
    <property type="component" value="Unassembled WGS sequence"/>
</dbReference>
<sequence length="142" mass="15708">MIVWIERSLALAIHERQLAQHGGGVGVRDEALLDSALARPRQLLAYGDPPPDLASLAAALAYGLARNHPFVDGNKRTAHVCYFVFLLLNDARLEASLEEMYVQMIGLAEASLDEVTFADWLRARIVVTHGGQVQEKQAAYRR</sequence>
<evidence type="ECO:0000259" key="1">
    <source>
        <dbReference type="PROSITE" id="PS51459"/>
    </source>
</evidence>
<gene>
    <name evidence="2" type="ORF">ACFQ2N_09985</name>
</gene>
<evidence type="ECO:0000313" key="2">
    <source>
        <dbReference type="EMBL" id="MFD1042675.1"/>
    </source>
</evidence>
<dbReference type="EMBL" id="JBHTKN010000006">
    <property type="protein sequence ID" value="MFD1042675.1"/>
    <property type="molecule type" value="Genomic_DNA"/>
</dbReference>
<dbReference type="InterPro" id="IPR053737">
    <property type="entry name" value="Type_II_TA_Toxin"/>
</dbReference>
<organism evidence="2 3">
    <name type="scientific">Pseudoxanthomonas kaohsiungensis</name>
    <dbReference type="NCBI Taxonomy" id="283923"/>
    <lineage>
        <taxon>Bacteria</taxon>
        <taxon>Pseudomonadati</taxon>
        <taxon>Pseudomonadota</taxon>
        <taxon>Gammaproteobacteria</taxon>
        <taxon>Lysobacterales</taxon>
        <taxon>Lysobacteraceae</taxon>
        <taxon>Pseudoxanthomonas</taxon>
    </lineage>
</organism>
<name>A0ABW3LW48_9GAMM</name>
<dbReference type="Gene3D" id="1.20.120.1870">
    <property type="entry name" value="Fic/DOC protein, Fido domain"/>
    <property type="match status" value="1"/>
</dbReference>
<reference evidence="3" key="1">
    <citation type="journal article" date="2019" name="Int. J. Syst. Evol. Microbiol.">
        <title>The Global Catalogue of Microorganisms (GCM) 10K type strain sequencing project: providing services to taxonomists for standard genome sequencing and annotation.</title>
        <authorList>
            <consortium name="The Broad Institute Genomics Platform"/>
            <consortium name="The Broad Institute Genome Sequencing Center for Infectious Disease"/>
            <person name="Wu L."/>
            <person name="Ma J."/>
        </authorList>
    </citation>
    <scope>NUCLEOTIDE SEQUENCE [LARGE SCALE GENOMIC DNA]</scope>
    <source>
        <strain evidence="3">CCUG 55854</strain>
    </source>
</reference>
<dbReference type="PROSITE" id="PS51459">
    <property type="entry name" value="FIDO"/>
    <property type="match status" value="1"/>
</dbReference>
<dbReference type="InterPro" id="IPR036597">
    <property type="entry name" value="Fido-like_dom_sf"/>
</dbReference>
<dbReference type="Pfam" id="PF02661">
    <property type="entry name" value="Fic"/>
    <property type="match status" value="1"/>
</dbReference>
<dbReference type="PIRSF" id="PIRSF018297">
    <property type="entry name" value="Doc"/>
    <property type="match status" value="1"/>
</dbReference>
<feature type="domain" description="Fido" evidence="1">
    <location>
        <begin position="5"/>
        <end position="123"/>
    </location>
</feature>
<comment type="caution">
    <text evidence="2">The sequence shown here is derived from an EMBL/GenBank/DDBJ whole genome shotgun (WGS) entry which is preliminary data.</text>
</comment>
<dbReference type="SUPFAM" id="SSF140931">
    <property type="entry name" value="Fic-like"/>
    <property type="match status" value="1"/>
</dbReference>
<keyword evidence="3" id="KW-1185">Reference proteome</keyword>
<evidence type="ECO:0000313" key="3">
    <source>
        <dbReference type="Proteomes" id="UP001597033"/>
    </source>
</evidence>